<accession>A0A0M0K6H6</accession>
<dbReference type="AlphaFoldDB" id="A0A0M0K6H6"/>
<sequence length="176" mass="19694">MDMTTWMEVVMKTTAADIDSVRSEDSRDDGYNQSPAGQFARSVSILVCAKRAQSLDEFYQQQLENEIAEASMERLPPTSFQARPILAIPSLYEWVTGDGRMSMSTDLAMNYRQQLEIDLTEASIGQLPPTDEPPLTKAALKARNVGAVQWHPKILVGSESYDSTMATFEFDQKAYI</sequence>
<reference evidence="2" key="1">
    <citation type="journal article" date="2015" name="PLoS Genet.">
        <title>Genome Sequence and Transcriptome Analyses of Chrysochromulina tobin: Metabolic Tools for Enhanced Algal Fitness in the Prominent Order Prymnesiales (Haptophyceae).</title>
        <authorList>
            <person name="Hovde B.T."/>
            <person name="Deodato C.R."/>
            <person name="Hunsperger H.M."/>
            <person name="Ryken S.A."/>
            <person name="Yost W."/>
            <person name="Jha R.K."/>
            <person name="Patterson J."/>
            <person name="Monnat R.J. Jr."/>
            <person name="Barlow S.B."/>
            <person name="Starkenburg S.R."/>
            <person name="Cattolico R.A."/>
        </authorList>
    </citation>
    <scope>NUCLEOTIDE SEQUENCE</scope>
    <source>
        <strain evidence="2">CCMP291</strain>
    </source>
</reference>
<evidence type="ECO:0000313" key="1">
    <source>
        <dbReference type="EMBL" id="KOO34425.1"/>
    </source>
</evidence>
<dbReference type="EMBL" id="JWZX01001225">
    <property type="protein sequence ID" value="KOO34425.1"/>
    <property type="molecule type" value="Genomic_DNA"/>
</dbReference>
<evidence type="ECO:0000313" key="2">
    <source>
        <dbReference type="Proteomes" id="UP000037460"/>
    </source>
</evidence>
<comment type="caution">
    <text evidence="1">The sequence shown here is derived from an EMBL/GenBank/DDBJ whole genome shotgun (WGS) entry which is preliminary data.</text>
</comment>
<gene>
    <name evidence="1" type="ORF">Ctob_012808</name>
</gene>
<protein>
    <submittedName>
        <fullName evidence="1">Uncharacterized protein</fullName>
    </submittedName>
</protein>
<dbReference type="Proteomes" id="UP000037460">
    <property type="component" value="Unassembled WGS sequence"/>
</dbReference>
<name>A0A0M0K6H6_9EUKA</name>
<proteinExistence type="predicted"/>
<organism evidence="1 2">
    <name type="scientific">Chrysochromulina tobinii</name>
    <dbReference type="NCBI Taxonomy" id="1460289"/>
    <lineage>
        <taxon>Eukaryota</taxon>
        <taxon>Haptista</taxon>
        <taxon>Haptophyta</taxon>
        <taxon>Prymnesiophyceae</taxon>
        <taxon>Prymnesiales</taxon>
        <taxon>Chrysochromulinaceae</taxon>
        <taxon>Chrysochromulina</taxon>
    </lineage>
</organism>
<keyword evidence="2" id="KW-1185">Reference proteome</keyword>